<evidence type="ECO:0000256" key="6">
    <source>
        <dbReference type="ARBA" id="ARBA00049204"/>
    </source>
</evidence>
<dbReference type="GO" id="GO:0005507">
    <property type="term" value="F:copper ion binding"/>
    <property type="evidence" value="ECO:0007669"/>
    <property type="project" value="InterPro"/>
</dbReference>
<dbReference type="Proteomes" id="UP000005240">
    <property type="component" value="Unassembled WGS sequence"/>
</dbReference>
<dbReference type="InterPro" id="IPR024134">
    <property type="entry name" value="SOD_Cu/Zn_/chaperone"/>
</dbReference>
<dbReference type="Pfam" id="PF00080">
    <property type="entry name" value="Sod_Cu"/>
    <property type="match status" value="1"/>
</dbReference>
<dbReference type="InterPro" id="IPR036423">
    <property type="entry name" value="SOD-like_Cu/Zn_dom_sf"/>
</dbReference>
<dbReference type="OrthoDB" id="159229at2759"/>
<protein>
    <recommendedName>
        <fullName evidence="4">superoxide dismutase</fullName>
        <ecNumber evidence="4">1.15.1.1</ecNumber>
    </recommendedName>
</protein>
<feature type="domain" description="Superoxide dismutase copper/zinc binding" evidence="7">
    <location>
        <begin position="54"/>
        <end position="182"/>
    </location>
</feature>
<gene>
    <name evidence="8" type="ORF">PTTG_01030</name>
</gene>
<keyword evidence="10" id="KW-1185">Reference proteome</keyword>
<keyword evidence="5" id="KW-0964">Secreted</keyword>
<organism evidence="8">
    <name type="scientific">Puccinia triticina (isolate 1-1 / race 1 (BBBD))</name>
    <name type="common">Brown leaf rust fungus</name>
    <dbReference type="NCBI Taxonomy" id="630390"/>
    <lineage>
        <taxon>Eukaryota</taxon>
        <taxon>Fungi</taxon>
        <taxon>Dikarya</taxon>
        <taxon>Basidiomycota</taxon>
        <taxon>Pucciniomycotina</taxon>
        <taxon>Pucciniomycetes</taxon>
        <taxon>Pucciniales</taxon>
        <taxon>Pucciniaceae</taxon>
        <taxon>Puccinia</taxon>
    </lineage>
</organism>
<dbReference type="PANTHER" id="PTHR10003">
    <property type="entry name" value="SUPEROXIDE DISMUTASE CU-ZN -RELATED"/>
    <property type="match status" value="1"/>
</dbReference>
<evidence type="ECO:0000256" key="4">
    <source>
        <dbReference type="ARBA" id="ARBA00012682"/>
    </source>
</evidence>
<evidence type="ECO:0000313" key="8">
    <source>
        <dbReference type="EMBL" id="OAV91547.1"/>
    </source>
</evidence>
<proteinExistence type="inferred from homology"/>
<dbReference type="EnsemblFungi" id="PTTG_01030-t43_1">
    <property type="protein sequence ID" value="PTTG_01030-t43_1-p1"/>
    <property type="gene ID" value="PTTG_01030"/>
</dbReference>
<evidence type="ECO:0000256" key="1">
    <source>
        <dbReference type="ARBA" id="ARBA00004196"/>
    </source>
</evidence>
<reference evidence="9" key="4">
    <citation type="submission" date="2025-05" db="UniProtKB">
        <authorList>
            <consortium name="EnsemblFungi"/>
        </authorList>
    </citation>
    <scope>IDENTIFICATION</scope>
    <source>
        <strain evidence="9">isolate 1-1 / race 1 (BBBD)</strain>
    </source>
</reference>
<comment type="subcellular location">
    <subcellularLocation>
        <location evidence="1">Cell envelope</location>
    </subcellularLocation>
    <subcellularLocation>
        <location evidence="2">Secreted</location>
    </subcellularLocation>
</comment>
<reference evidence="8" key="1">
    <citation type="submission" date="2009-11" db="EMBL/GenBank/DDBJ databases">
        <authorList>
            <consortium name="The Broad Institute Genome Sequencing Platform"/>
            <person name="Ward D."/>
            <person name="Feldgarden M."/>
            <person name="Earl A."/>
            <person name="Young S.K."/>
            <person name="Zeng Q."/>
            <person name="Koehrsen M."/>
            <person name="Alvarado L."/>
            <person name="Berlin A."/>
            <person name="Bochicchio J."/>
            <person name="Borenstein D."/>
            <person name="Chapman S.B."/>
            <person name="Chen Z."/>
            <person name="Engels R."/>
            <person name="Freedman E."/>
            <person name="Gellesch M."/>
            <person name="Goldberg J."/>
            <person name="Griggs A."/>
            <person name="Gujja S."/>
            <person name="Heilman E."/>
            <person name="Heiman D."/>
            <person name="Hepburn T."/>
            <person name="Howarth C."/>
            <person name="Jen D."/>
            <person name="Larson L."/>
            <person name="Lewis B."/>
            <person name="Mehta T."/>
            <person name="Park D."/>
            <person name="Pearson M."/>
            <person name="Roberts A."/>
            <person name="Saif S."/>
            <person name="Shea T."/>
            <person name="Shenoy N."/>
            <person name="Sisk P."/>
            <person name="Stolte C."/>
            <person name="Sykes S."/>
            <person name="Thomson T."/>
            <person name="Walk T."/>
            <person name="White J."/>
            <person name="Yandava C."/>
            <person name="Izard J."/>
            <person name="Baranova O.V."/>
            <person name="Blanton J.M."/>
            <person name="Tanner A.C."/>
            <person name="Dewhirst F.E."/>
            <person name="Haas B."/>
            <person name="Nusbaum C."/>
            <person name="Birren B."/>
        </authorList>
    </citation>
    <scope>NUCLEOTIDE SEQUENCE [LARGE SCALE GENOMIC DNA]</scope>
    <source>
        <strain evidence="8">1-1 BBBD Race 1</strain>
    </source>
</reference>
<evidence type="ECO:0000256" key="5">
    <source>
        <dbReference type="ARBA" id="ARBA00022525"/>
    </source>
</evidence>
<dbReference type="SMR" id="A0A180GFP7"/>
<sequence>MRSSVISGLVCLSLSQYSEGLPQPPLLQSTRAPQSQPIHARAMLVSPLGAPIFGVIDFRSTTQTDVQVEVVMNGLDQLFPHAGHAYHIHTSAVGADGNCEAAGAHLTPNGIPDSPPCNPMTPRSCQEGDLSGKHGLLSGNQRSVHVTYTDNTLQLLPSEAGIIGRGVVVHDAKGARIACGNITRVN</sequence>
<comment type="catalytic activity">
    <reaction evidence="6">
        <text>2 superoxide + 2 H(+) = H2O2 + O2</text>
        <dbReference type="Rhea" id="RHEA:20696"/>
        <dbReference type="ChEBI" id="CHEBI:15378"/>
        <dbReference type="ChEBI" id="CHEBI:15379"/>
        <dbReference type="ChEBI" id="CHEBI:16240"/>
        <dbReference type="ChEBI" id="CHEBI:18421"/>
        <dbReference type="EC" id="1.15.1.1"/>
    </reaction>
</comment>
<dbReference type="Gene3D" id="2.60.40.200">
    <property type="entry name" value="Superoxide dismutase, copper/zinc binding domain"/>
    <property type="match status" value="1"/>
</dbReference>
<dbReference type="FunFam" id="2.60.40.200:FF:000007">
    <property type="entry name" value="Cell surface Cu-only superoxide dismutase 5"/>
    <property type="match status" value="1"/>
</dbReference>
<reference evidence="8" key="2">
    <citation type="submission" date="2016-05" db="EMBL/GenBank/DDBJ databases">
        <title>Comparative analysis highlights variable genome content of wheat rusts and divergence of the mating loci.</title>
        <authorList>
            <person name="Cuomo C.A."/>
            <person name="Bakkeren G."/>
            <person name="Szabo L."/>
            <person name="Khalil H."/>
            <person name="Joly D."/>
            <person name="Goldberg J."/>
            <person name="Young S."/>
            <person name="Zeng Q."/>
            <person name="Fellers J."/>
        </authorList>
    </citation>
    <scope>NUCLEOTIDE SEQUENCE [LARGE SCALE GENOMIC DNA]</scope>
    <source>
        <strain evidence="8">1-1 BBBD Race 1</strain>
    </source>
</reference>
<evidence type="ECO:0000256" key="3">
    <source>
        <dbReference type="ARBA" id="ARBA00010457"/>
    </source>
</evidence>
<dbReference type="InterPro" id="IPR001424">
    <property type="entry name" value="SOD_Cu_Zn_dom"/>
</dbReference>
<dbReference type="AlphaFoldDB" id="A0A180GFP7"/>
<dbReference type="EMBL" id="ADAS02000079">
    <property type="protein sequence ID" value="OAV91547.1"/>
    <property type="molecule type" value="Genomic_DNA"/>
</dbReference>
<accession>A0A180GFP7</accession>
<name>A0A180GFP7_PUCT1</name>
<dbReference type="VEuPathDB" id="FungiDB:PTTG_01030"/>
<comment type="similarity">
    <text evidence="3">Belongs to the Cu-Zn superoxide dismutase family.</text>
</comment>
<reference evidence="9 10" key="3">
    <citation type="journal article" date="2017" name="G3 (Bethesda)">
        <title>Comparative analysis highlights variable genome content of wheat rusts and divergence of the mating loci.</title>
        <authorList>
            <person name="Cuomo C.A."/>
            <person name="Bakkeren G."/>
            <person name="Khalil H.B."/>
            <person name="Panwar V."/>
            <person name="Joly D."/>
            <person name="Linning R."/>
            <person name="Sakthikumar S."/>
            <person name="Song X."/>
            <person name="Adiconis X."/>
            <person name="Fan L."/>
            <person name="Goldberg J.M."/>
            <person name="Levin J.Z."/>
            <person name="Young S."/>
            <person name="Zeng Q."/>
            <person name="Anikster Y."/>
            <person name="Bruce M."/>
            <person name="Wang M."/>
            <person name="Yin C."/>
            <person name="McCallum B."/>
            <person name="Szabo L.J."/>
            <person name="Hulbert S."/>
            <person name="Chen X."/>
            <person name="Fellers J.P."/>
        </authorList>
    </citation>
    <scope>NUCLEOTIDE SEQUENCE</scope>
    <source>
        <strain evidence="10">Isolate 1-1 / race 1 (BBBD)</strain>
        <strain evidence="9">isolate 1-1 / race 1 (BBBD)</strain>
    </source>
</reference>
<evidence type="ECO:0000259" key="7">
    <source>
        <dbReference type="Pfam" id="PF00080"/>
    </source>
</evidence>
<evidence type="ECO:0000256" key="2">
    <source>
        <dbReference type="ARBA" id="ARBA00004613"/>
    </source>
</evidence>
<dbReference type="GO" id="GO:0004784">
    <property type="term" value="F:superoxide dismutase activity"/>
    <property type="evidence" value="ECO:0007669"/>
    <property type="project" value="UniProtKB-EC"/>
</dbReference>
<dbReference type="SUPFAM" id="SSF49329">
    <property type="entry name" value="Cu,Zn superoxide dismutase-like"/>
    <property type="match status" value="1"/>
</dbReference>
<dbReference type="EC" id="1.15.1.1" evidence="4"/>
<evidence type="ECO:0000313" key="10">
    <source>
        <dbReference type="Proteomes" id="UP000005240"/>
    </source>
</evidence>
<evidence type="ECO:0000313" key="9">
    <source>
        <dbReference type="EnsemblFungi" id="PTTG_01030-t43_1-p1"/>
    </source>
</evidence>
<dbReference type="GO" id="GO:0005576">
    <property type="term" value="C:extracellular region"/>
    <property type="evidence" value="ECO:0007669"/>
    <property type="project" value="UniProtKB-SubCell"/>
</dbReference>